<feature type="compositionally biased region" description="Basic and acidic residues" evidence="4">
    <location>
        <begin position="909"/>
        <end position="954"/>
    </location>
</feature>
<dbReference type="Proteomes" id="UP001172457">
    <property type="component" value="Chromosome 5"/>
</dbReference>
<feature type="region of interest" description="Disordered" evidence="4">
    <location>
        <begin position="1905"/>
        <end position="1970"/>
    </location>
</feature>
<dbReference type="Gene3D" id="3.90.190.10">
    <property type="entry name" value="Protein tyrosine phosphatase superfamily"/>
    <property type="match status" value="2"/>
</dbReference>
<evidence type="ECO:0000313" key="7">
    <source>
        <dbReference type="EMBL" id="KAJ9548651.1"/>
    </source>
</evidence>
<comment type="similarity">
    <text evidence="1">Belongs to the formin-like family. Class-II subfamily.</text>
</comment>
<dbReference type="Gene3D" id="1.20.58.2220">
    <property type="entry name" value="Formin, FH2 domain"/>
    <property type="match status" value="2"/>
</dbReference>
<keyword evidence="2" id="KW-0904">Protein phosphatase</keyword>
<dbReference type="InterPro" id="IPR029021">
    <property type="entry name" value="Prot-tyrosine_phosphatase-like"/>
</dbReference>
<evidence type="ECO:0000259" key="5">
    <source>
        <dbReference type="PROSITE" id="PS51182"/>
    </source>
</evidence>
<dbReference type="InterPro" id="IPR051144">
    <property type="entry name" value="Formin_homology_domain"/>
</dbReference>
<feature type="domain" description="C2 tensin-type" evidence="5">
    <location>
        <begin position="1332"/>
        <end position="1471"/>
    </location>
</feature>
<comment type="caution">
    <text evidence="7">The sequence shown here is derived from an EMBL/GenBank/DDBJ whole genome shotgun (WGS) entry which is preliminary data.</text>
</comment>
<feature type="compositionally biased region" description="Low complexity" evidence="4">
    <location>
        <begin position="469"/>
        <end position="479"/>
    </location>
</feature>
<dbReference type="Pfam" id="PF10409">
    <property type="entry name" value="PTEN_C2"/>
    <property type="match status" value="2"/>
</dbReference>
<keyword evidence="2" id="KW-0378">Hydrolase</keyword>
<evidence type="ECO:0000256" key="3">
    <source>
        <dbReference type="RuleBase" id="RU361260"/>
    </source>
</evidence>
<feature type="compositionally biased region" description="Basic and acidic residues" evidence="4">
    <location>
        <begin position="1905"/>
        <end position="1962"/>
    </location>
</feature>
<dbReference type="InterPro" id="IPR015425">
    <property type="entry name" value="FH2_Formin"/>
</dbReference>
<dbReference type="PROSITE" id="PS51182">
    <property type="entry name" value="C2_TENSIN"/>
    <property type="match status" value="2"/>
</dbReference>
<proteinExistence type="inferred from homology"/>
<dbReference type="SUPFAM" id="SSF101447">
    <property type="entry name" value="Formin homology 2 domain (FH2 domain)"/>
    <property type="match status" value="2"/>
</dbReference>
<organism evidence="7 8">
    <name type="scientific">Centaurea solstitialis</name>
    <name type="common">yellow star-thistle</name>
    <dbReference type="NCBI Taxonomy" id="347529"/>
    <lineage>
        <taxon>Eukaryota</taxon>
        <taxon>Viridiplantae</taxon>
        <taxon>Streptophyta</taxon>
        <taxon>Embryophyta</taxon>
        <taxon>Tracheophyta</taxon>
        <taxon>Spermatophyta</taxon>
        <taxon>Magnoliopsida</taxon>
        <taxon>eudicotyledons</taxon>
        <taxon>Gunneridae</taxon>
        <taxon>Pentapetalae</taxon>
        <taxon>asterids</taxon>
        <taxon>campanulids</taxon>
        <taxon>Asterales</taxon>
        <taxon>Asteraceae</taxon>
        <taxon>Carduoideae</taxon>
        <taxon>Cardueae</taxon>
        <taxon>Centaureinae</taxon>
        <taxon>Centaurea</taxon>
    </lineage>
</organism>
<feature type="domain" description="FH2" evidence="6">
    <location>
        <begin position="490"/>
        <end position="913"/>
    </location>
</feature>
<dbReference type="SMART" id="SM01326">
    <property type="entry name" value="PTEN_C2"/>
    <property type="match status" value="2"/>
</dbReference>
<feature type="domain" description="C2 tensin-type" evidence="5">
    <location>
        <begin position="197"/>
        <end position="336"/>
    </location>
</feature>
<evidence type="ECO:0000256" key="4">
    <source>
        <dbReference type="SAM" id="MobiDB-lite"/>
    </source>
</evidence>
<feature type="compositionally biased region" description="Basic and acidic residues" evidence="4">
    <location>
        <begin position="994"/>
        <end position="1012"/>
    </location>
</feature>
<feature type="region of interest" description="Disordered" evidence="4">
    <location>
        <begin position="407"/>
        <end position="435"/>
    </location>
</feature>
<dbReference type="SMART" id="SM00498">
    <property type="entry name" value="FH2"/>
    <property type="match status" value="2"/>
</dbReference>
<dbReference type="Pfam" id="PF02181">
    <property type="entry name" value="FH2"/>
    <property type="match status" value="3"/>
</dbReference>
<accession>A0AA38T538</accession>
<dbReference type="PROSITE" id="PS51444">
    <property type="entry name" value="FH2"/>
    <property type="match status" value="2"/>
</dbReference>
<dbReference type="PANTHER" id="PTHR45733:SF16">
    <property type="entry name" value="FORMIN-LIKE PROTEIN"/>
    <property type="match status" value="1"/>
</dbReference>
<dbReference type="SUPFAM" id="SSF52799">
    <property type="entry name" value="(Phosphotyrosine protein) phosphatases II"/>
    <property type="match status" value="2"/>
</dbReference>
<protein>
    <recommendedName>
        <fullName evidence="3">Formin-like protein</fullName>
    </recommendedName>
</protein>
<dbReference type="InterPro" id="IPR035892">
    <property type="entry name" value="C2_domain_sf"/>
</dbReference>
<dbReference type="InterPro" id="IPR042201">
    <property type="entry name" value="FH2_Formin_sf"/>
</dbReference>
<keyword evidence="8" id="KW-1185">Reference proteome</keyword>
<name>A0AA38T538_9ASTR</name>
<feature type="region of interest" description="Disordered" evidence="4">
    <location>
        <begin position="900"/>
        <end position="957"/>
    </location>
</feature>
<gene>
    <name evidence="7" type="ORF">OSB04_021194</name>
</gene>
<feature type="domain" description="FH2" evidence="6">
    <location>
        <begin position="1509"/>
        <end position="1912"/>
    </location>
</feature>
<dbReference type="InterPro" id="IPR014020">
    <property type="entry name" value="Tensin_C2-dom"/>
</dbReference>
<evidence type="ECO:0000313" key="8">
    <source>
        <dbReference type="Proteomes" id="UP001172457"/>
    </source>
</evidence>
<dbReference type="PANTHER" id="PTHR45733">
    <property type="entry name" value="FORMIN-J"/>
    <property type="match status" value="1"/>
</dbReference>
<feature type="region of interest" description="Disordered" evidence="4">
    <location>
        <begin position="988"/>
        <end position="1014"/>
    </location>
</feature>
<reference evidence="7" key="1">
    <citation type="submission" date="2023-03" db="EMBL/GenBank/DDBJ databases">
        <title>Chromosome-scale reference genome and RAD-based genetic map of yellow starthistle (Centaurea solstitialis) reveal putative structural variation and QTLs associated with invader traits.</title>
        <authorList>
            <person name="Reatini B."/>
            <person name="Cang F.A."/>
            <person name="Jiang Q."/>
            <person name="Mckibben M.T.W."/>
            <person name="Barker M.S."/>
            <person name="Rieseberg L.H."/>
            <person name="Dlugosch K.M."/>
        </authorList>
    </citation>
    <scope>NUCLEOTIDE SEQUENCE</scope>
    <source>
        <strain evidence="7">CAN-66</strain>
        <tissue evidence="7">Leaf</tissue>
    </source>
</reference>
<feature type="region of interest" description="Disordered" evidence="4">
    <location>
        <begin position="469"/>
        <end position="494"/>
    </location>
</feature>
<dbReference type="GO" id="GO:0004721">
    <property type="term" value="F:phosphoprotein phosphatase activity"/>
    <property type="evidence" value="ECO:0007669"/>
    <property type="project" value="UniProtKB-KW"/>
</dbReference>
<evidence type="ECO:0000256" key="2">
    <source>
        <dbReference type="ARBA" id="ARBA00022912"/>
    </source>
</evidence>
<evidence type="ECO:0000256" key="1">
    <source>
        <dbReference type="ARBA" id="ARBA00006468"/>
    </source>
</evidence>
<sequence length="2139" mass="243012">MALSYKKPPDGLLEIFERIYVFDCCFSTDALEQEDYKVYMSNIISQFKDHFPESSIKIFNFREGDTASRVASISSEYDITTMDYPRHYEGCPLLSLEVIHHFLKSSETWLSLGQQNVLLMHSEVGGWPVLAFMMAALLLYRKHCTGEFKTLDLVHKQAPRRDVLRVMSPLDPVPSQLRYLHYVSRRTAETEWWPPADKALTLDYVLIRMIPDFDGKGGCCPIIRIYGRDPLSQVDKTPKLLFSTPRRSNNLRYYNQAEGEPVKIDINCHIQGDIVLECISLHDDTGTEKLMYRAVFNTTFIKSNMLMFNRDEIDLRWDAKDQFPKDFSTELQFSEMDAAASMVPVDSSCFMEDVLPKEALAKLQEVFSSVDYVVPKNNAAFNRLHEMALSDIIREVLDHQMTETSNLFQKLPKRDQDKESITSSNSKLKRSGTESDIFKADGQLQASLPGCTKSISMPPHMNFTCSVPSLSKGPSVSTSSPPPPTSKGTTVVKSQSTKKLKPLCWLKLKKVPQGSLWDEAQKSGEAARVSDIDMSELERLFSEATPNSKKAKAKSRAAIKPEGVQLIEHIREYDCETMLSKLKIPVAEIMDHVLALDDSAMDVDQVENLIKFCPTQEEMEMIKGYKGDLDKLGKREQFFLELMRVPRSEAKLRIFSYKLQFNTRVSDLRKILNDVCLSIEEANEEFCEVEEGHADNSFSWQCFEPGNCKRSIPMPKIAIQLGNILFKTSALKFDLGAAVGFRLDSLLNLIETRAENKNMTLMHYLCKVLAEKQPELLDFSKELGSLESVSKIQLKDAAEKMLTITTGLEKVVHEKKLCKKDGHVSKRFRKLLRKFLAFAEGEVRSLASLYSGLGKKVDGLICYFGEDPAKFPYGQAVSTLLVFVRMFNQAHEENCKQIEAEKQKKHKGQKESEKEKKEAKHESLRPQKEAEKEKKEGEKEKLKLQKHSNMESESLRSSNKSSIALDCISLHEKSSEAASRASELEHLLSAPHLNSDKAKAKSLEEDKTKKDQLFSSKRRGYQKCNKMNDHLATLVKLSPNKRKLSVCIQSMRVELGSSIFNPFNFEPDTNSTRHDTFVRVRLSVIVMALTASKILIGFHAQVTRIVSCVVAVDCGGGGFGCGDGGGGVLVAMVVAAVWLWWWVKDDGLRVIFGCNVFDCCFNTEALEQEDYKVYVSNIISQFKDHFPESSIMIFNFREGDNASRIASVLSEYDITIMDYPRQYEGCPLLSLKVIHHFLKSSESWLSLGQQNVLIMHSAVGGWPVLAFMMAALLLYGKHCTGEFKTLDMVHKQAPRDVLPVMSSLNPVPSQLRYLQYVSTRKTAETEWHPPEDRALTLDCVIIRMIPDFDGKGGCCPIFRIYGRDPLLQVNKNPKLLFSTPRRSKNVQYYNQAEVELIKIDINCHLQGDIVLECISLHDDTGPEKMMYRAMFNTTFIKSNMLMLTRDEIDLYWDAKDQFAKDFRAELLFSEMDATASMLPVDLSCIEEEGLPMEAFAKVQEMFSSVDWLVPTSDAALNRLHKMALSDIVHEMLETSLQQTTEASNLLQTLPKRNNENKLRRCGTEAVRHKPEGQIVGPRSISLPRQLPSTEASLRGSIPPHPCVVPYYNQIEHRRACNREIMLSKVKTPLAELMDYVLALDDSAMDVDQVDNLIKFCPTKEEMELIKGYKGELDKLGKCEQFFLELMRVPRSEAKLRVFSYKLQFGTQIRTSVKLRRVMQTILSLGNALNQGTARGAAVGFRLDSLLKLNETRARNNKMTLMHYLCKVLADKLPDLLDFSKELSSLEPASKIQLKILAEEMQAITKGLEKVVHEKKLCKKDGHVSKRFRKSLKKFLTTAEGEVKALASLYSGLGKNVDALILYFGEDPARCPYEQVVSTLLLFGRMFNQAHEENCKQIEMEKKKAQKEAEQEKKEAENERLRQQKEAEKEKREAEKEKKEAEKEKKGAAKGKKEAAKGKKEAASRFSSKRRGYQKCNKMNDHLATLLKLLSPNKRNLSGSFTLNWVSAYQYVTLPVGYGKNQRLPDKSHCLPGKDYRSLLWFLSGKILVGFYAQLTRNIVHQMPDGTDQIQSDLYVGFSPVQWISIGYPVRKSNRWNRTDPIIHWIEKIQHPMDNPIGSVGEIQHPMDDWIGLDPFKSIG</sequence>
<evidence type="ECO:0000259" key="6">
    <source>
        <dbReference type="PROSITE" id="PS51444"/>
    </source>
</evidence>
<dbReference type="SUPFAM" id="SSF49562">
    <property type="entry name" value="C2 domain (Calcium/lipid-binding domain, CaLB)"/>
    <property type="match status" value="2"/>
</dbReference>
<dbReference type="EMBL" id="JARYMX010000005">
    <property type="protein sequence ID" value="KAJ9548651.1"/>
    <property type="molecule type" value="Genomic_DNA"/>
</dbReference>
<dbReference type="Gene3D" id="2.60.40.1110">
    <property type="match status" value="2"/>
</dbReference>